<reference evidence="2" key="2">
    <citation type="journal article" date="2021" name="Genome Biol. Evol.">
        <title>Developing a high-quality reference genome for a parasitic bivalve with doubly uniparental inheritance (Bivalvia: Unionida).</title>
        <authorList>
            <person name="Smith C.H."/>
        </authorList>
    </citation>
    <scope>NUCLEOTIDE SEQUENCE</scope>
    <source>
        <strain evidence="2">CHS0354</strain>
        <tissue evidence="2">Mantle</tissue>
    </source>
</reference>
<keyword evidence="1" id="KW-0472">Membrane</keyword>
<feature type="non-terminal residue" evidence="2">
    <location>
        <position position="51"/>
    </location>
</feature>
<keyword evidence="1" id="KW-0812">Transmembrane</keyword>
<accession>A0AAE0RXJ7</accession>
<reference evidence="2" key="3">
    <citation type="submission" date="2023-05" db="EMBL/GenBank/DDBJ databases">
        <authorList>
            <person name="Smith C.H."/>
        </authorList>
    </citation>
    <scope>NUCLEOTIDE SEQUENCE</scope>
    <source>
        <strain evidence="2">CHS0354</strain>
        <tissue evidence="2">Mantle</tissue>
    </source>
</reference>
<feature type="transmembrane region" description="Helical" evidence="1">
    <location>
        <begin position="6"/>
        <end position="27"/>
    </location>
</feature>
<evidence type="ECO:0000313" key="2">
    <source>
        <dbReference type="EMBL" id="KAK3581572.1"/>
    </source>
</evidence>
<comment type="caution">
    <text evidence="2">The sequence shown here is derived from an EMBL/GenBank/DDBJ whole genome shotgun (WGS) entry which is preliminary data.</text>
</comment>
<evidence type="ECO:0000313" key="3">
    <source>
        <dbReference type="Proteomes" id="UP001195483"/>
    </source>
</evidence>
<dbReference type="AlphaFoldDB" id="A0AAE0RXJ7"/>
<sequence>MTKQEDPFGVVISTNIMLFVLRNVLYLKKCVFRLYRLNKNKVFSVIEAKEI</sequence>
<dbReference type="Proteomes" id="UP001195483">
    <property type="component" value="Unassembled WGS sequence"/>
</dbReference>
<keyword evidence="3" id="KW-1185">Reference proteome</keyword>
<protein>
    <submittedName>
        <fullName evidence="2">Uncharacterized protein</fullName>
    </submittedName>
</protein>
<dbReference type="EMBL" id="JAEAOA010001897">
    <property type="protein sequence ID" value="KAK3581572.1"/>
    <property type="molecule type" value="Genomic_DNA"/>
</dbReference>
<organism evidence="2 3">
    <name type="scientific">Potamilus streckersoni</name>
    <dbReference type="NCBI Taxonomy" id="2493646"/>
    <lineage>
        <taxon>Eukaryota</taxon>
        <taxon>Metazoa</taxon>
        <taxon>Spiralia</taxon>
        <taxon>Lophotrochozoa</taxon>
        <taxon>Mollusca</taxon>
        <taxon>Bivalvia</taxon>
        <taxon>Autobranchia</taxon>
        <taxon>Heteroconchia</taxon>
        <taxon>Palaeoheterodonta</taxon>
        <taxon>Unionida</taxon>
        <taxon>Unionoidea</taxon>
        <taxon>Unionidae</taxon>
        <taxon>Ambleminae</taxon>
        <taxon>Lampsilini</taxon>
        <taxon>Potamilus</taxon>
    </lineage>
</organism>
<reference evidence="2" key="1">
    <citation type="journal article" date="2021" name="Genome Biol. Evol.">
        <title>A High-Quality Reference Genome for a Parasitic Bivalve with Doubly Uniparental Inheritance (Bivalvia: Unionida).</title>
        <authorList>
            <person name="Smith C.H."/>
        </authorList>
    </citation>
    <scope>NUCLEOTIDE SEQUENCE</scope>
    <source>
        <strain evidence="2">CHS0354</strain>
    </source>
</reference>
<proteinExistence type="predicted"/>
<evidence type="ECO:0000256" key="1">
    <source>
        <dbReference type="SAM" id="Phobius"/>
    </source>
</evidence>
<keyword evidence="1" id="KW-1133">Transmembrane helix</keyword>
<gene>
    <name evidence="2" type="ORF">CHS0354_031920</name>
</gene>
<name>A0AAE0RXJ7_9BIVA</name>